<dbReference type="PANTHER" id="PTHR33116">
    <property type="entry name" value="REVERSE TRANSCRIPTASE ZINC-BINDING DOMAIN-CONTAINING PROTEIN-RELATED-RELATED"/>
    <property type="match status" value="1"/>
</dbReference>
<organism evidence="3 4">
    <name type="scientific">Eleusine coracana subsp. coracana</name>
    <dbReference type="NCBI Taxonomy" id="191504"/>
    <lineage>
        <taxon>Eukaryota</taxon>
        <taxon>Viridiplantae</taxon>
        <taxon>Streptophyta</taxon>
        <taxon>Embryophyta</taxon>
        <taxon>Tracheophyta</taxon>
        <taxon>Spermatophyta</taxon>
        <taxon>Magnoliopsida</taxon>
        <taxon>Liliopsida</taxon>
        <taxon>Poales</taxon>
        <taxon>Poaceae</taxon>
        <taxon>PACMAD clade</taxon>
        <taxon>Chloridoideae</taxon>
        <taxon>Cynodonteae</taxon>
        <taxon>Eleusininae</taxon>
        <taxon>Eleusine</taxon>
    </lineage>
</organism>
<dbReference type="EMBL" id="BQKI01000082">
    <property type="protein sequence ID" value="GJN31673.1"/>
    <property type="molecule type" value="Genomic_DNA"/>
</dbReference>
<dbReference type="EMBL" id="BQKI01000199">
    <property type="protein sequence ID" value="GJN40732.1"/>
    <property type="molecule type" value="Genomic_DNA"/>
</dbReference>
<sequence>MAVHISLAVELPSWVINSIDKIRRGFIWDGSEAVHGGRCSVAWKKVTRPTDLGGLGVTDLVTLGYALHMRWEWLAHSNCSHVWIDLPSQTEKIVKAMFNISVHVKVGDGSKAHKCIDCSSIEFLAPIVYNAIGKKIRKKRTVLEALQHDQWITDIQGSLLASGLQQYFHLYDKIQNIQLLSFVPDKFVWRWSNSEQYLASSAYRTFFTGLCEIPGAKQLSKAMAQQRCKFFVWLALLDRCWTSERLHRHNMRDDDVCAFCAQERESIQHLLLTCVFSRQVWSHLLSPLRLVYLMPTEESNMVDWWTTTRKLIHKDKRKGFDTLVILSWWLLWKERNSLVFNNSYKQPSSLVSYIQEEGSNCGSVLVSSPCPIFYFLVPDVHVLYIGRGRVCNFKLCILSLLLNAKRAQAR</sequence>
<feature type="domain" description="Reverse transcriptase zinc-binding" evidence="1">
    <location>
        <begin position="198"/>
        <end position="281"/>
    </location>
</feature>
<gene>
    <name evidence="3" type="primary">gn00025</name>
    <name evidence="2" type="synonym">gb20098</name>
    <name evidence="2" type="ORF">PR202_gb20098</name>
    <name evidence="3" type="ORF">PR202_gn00025</name>
</gene>
<dbReference type="InterPro" id="IPR026960">
    <property type="entry name" value="RVT-Znf"/>
</dbReference>
<name>A0AAV5G1B3_ELECO</name>
<protein>
    <recommendedName>
        <fullName evidence="1">Reverse transcriptase zinc-binding domain-containing protein</fullName>
    </recommendedName>
</protein>
<evidence type="ECO:0000313" key="4">
    <source>
        <dbReference type="Proteomes" id="UP001054889"/>
    </source>
</evidence>
<comment type="caution">
    <text evidence="3">The sequence shown here is derived from an EMBL/GenBank/DDBJ whole genome shotgun (WGS) entry which is preliminary data.</text>
</comment>
<dbReference type="Proteomes" id="UP001054889">
    <property type="component" value="Unassembled WGS sequence"/>
</dbReference>
<keyword evidence="4" id="KW-1185">Reference proteome</keyword>
<dbReference type="AlphaFoldDB" id="A0AAV5G1B3"/>
<accession>A0AAV5G1B3</accession>
<proteinExistence type="predicted"/>
<dbReference type="Pfam" id="PF13966">
    <property type="entry name" value="zf-RVT"/>
    <property type="match status" value="1"/>
</dbReference>
<evidence type="ECO:0000259" key="1">
    <source>
        <dbReference type="Pfam" id="PF13966"/>
    </source>
</evidence>
<evidence type="ECO:0000313" key="3">
    <source>
        <dbReference type="EMBL" id="GJN40732.1"/>
    </source>
</evidence>
<reference evidence="3" key="1">
    <citation type="journal article" date="2018" name="DNA Res.">
        <title>Multiple hybrid de novo genome assembly of finger millet, an orphan allotetraploid crop.</title>
        <authorList>
            <person name="Hatakeyama M."/>
            <person name="Aluri S."/>
            <person name="Balachadran M.T."/>
            <person name="Sivarajan S.R."/>
            <person name="Patrignani A."/>
            <person name="Gruter S."/>
            <person name="Poveda L."/>
            <person name="Shimizu-Inatsugi R."/>
            <person name="Baeten J."/>
            <person name="Francoijs K.J."/>
            <person name="Nataraja K.N."/>
            <person name="Reddy Y.A.N."/>
            <person name="Phadnis S."/>
            <person name="Ravikumar R.L."/>
            <person name="Schlapbach R."/>
            <person name="Sreeman S.M."/>
            <person name="Shimizu K.K."/>
        </authorList>
    </citation>
    <scope>NUCLEOTIDE SEQUENCE</scope>
</reference>
<evidence type="ECO:0000313" key="2">
    <source>
        <dbReference type="EMBL" id="GJN31673.1"/>
    </source>
</evidence>
<dbReference type="PANTHER" id="PTHR33116:SF78">
    <property type="entry name" value="OS12G0587133 PROTEIN"/>
    <property type="match status" value="1"/>
</dbReference>
<reference evidence="3" key="2">
    <citation type="submission" date="2021-12" db="EMBL/GenBank/DDBJ databases">
        <title>Resequencing data analysis of finger millet.</title>
        <authorList>
            <person name="Hatakeyama M."/>
            <person name="Aluri S."/>
            <person name="Balachadran M.T."/>
            <person name="Sivarajan S.R."/>
            <person name="Poveda L."/>
            <person name="Shimizu-Inatsugi R."/>
            <person name="Schlapbach R."/>
            <person name="Sreeman S.M."/>
            <person name="Shimizu K.K."/>
        </authorList>
    </citation>
    <scope>NUCLEOTIDE SEQUENCE</scope>
</reference>